<comment type="catalytic activity">
    <reaction evidence="10">
        <text>8-oxo-dGTP + H2O = 8-oxo-dGMP + diphosphate + H(+)</text>
        <dbReference type="Rhea" id="RHEA:31575"/>
        <dbReference type="ChEBI" id="CHEBI:15377"/>
        <dbReference type="ChEBI" id="CHEBI:15378"/>
        <dbReference type="ChEBI" id="CHEBI:33019"/>
        <dbReference type="ChEBI" id="CHEBI:63224"/>
        <dbReference type="ChEBI" id="CHEBI:77896"/>
        <dbReference type="EC" id="3.6.1.55"/>
    </reaction>
</comment>
<evidence type="ECO:0000313" key="18">
    <source>
        <dbReference type="EMBL" id="MEX0468520.1"/>
    </source>
</evidence>
<evidence type="ECO:0000256" key="5">
    <source>
        <dbReference type="ARBA" id="ARBA00022723"/>
    </source>
</evidence>
<keyword evidence="9" id="KW-0234">DNA repair</keyword>
<evidence type="ECO:0000256" key="4">
    <source>
        <dbReference type="ARBA" id="ARBA00022705"/>
    </source>
</evidence>
<accession>A0ABV3TBM9</accession>
<keyword evidence="7 18" id="KW-0378">Hydrolase</keyword>
<keyword evidence="4" id="KW-0235">DNA replication</keyword>
<evidence type="ECO:0000256" key="6">
    <source>
        <dbReference type="ARBA" id="ARBA00022763"/>
    </source>
</evidence>
<evidence type="ECO:0000256" key="1">
    <source>
        <dbReference type="ARBA" id="ARBA00001946"/>
    </source>
</evidence>
<dbReference type="Gene3D" id="3.20.20.70">
    <property type="entry name" value="Aldolase class I"/>
    <property type="match status" value="1"/>
</dbReference>
<dbReference type="InterPro" id="IPR013785">
    <property type="entry name" value="Aldolase_TIM"/>
</dbReference>
<evidence type="ECO:0000256" key="7">
    <source>
        <dbReference type="ARBA" id="ARBA00022801"/>
    </source>
</evidence>
<dbReference type="EMBL" id="JBAKFM010000001">
    <property type="protein sequence ID" value="MEX0468520.1"/>
    <property type="molecule type" value="Genomic_DNA"/>
</dbReference>
<dbReference type="Pfam" id="PF14815">
    <property type="entry name" value="NUDIX_4"/>
    <property type="match status" value="1"/>
</dbReference>
<reference evidence="18 19" key="1">
    <citation type="submission" date="2024-02" db="EMBL/GenBank/DDBJ databases">
        <title>New especies of Spiribacter isolated from saline water.</title>
        <authorList>
            <person name="Leon M.J."/>
            <person name="De La Haba R."/>
            <person name="Sanchez-Porro C."/>
            <person name="Ventosa A."/>
        </authorList>
    </citation>
    <scope>NUCLEOTIDE SEQUENCE [LARGE SCALE GENOMIC DNA]</scope>
    <source>
        <strain evidence="19">ag22IC6-390</strain>
    </source>
</reference>
<evidence type="ECO:0000256" key="2">
    <source>
        <dbReference type="ARBA" id="ARBA00005582"/>
    </source>
</evidence>
<dbReference type="InterPro" id="IPR047127">
    <property type="entry name" value="MutT-like"/>
</dbReference>
<dbReference type="CDD" id="cd00564">
    <property type="entry name" value="TMP_TenI"/>
    <property type="match status" value="1"/>
</dbReference>
<protein>
    <recommendedName>
        <fullName evidence="13">8-oxo-dGTP diphosphatase</fullName>
        <ecNumber evidence="12">3.6.1.55</ecNumber>
    </recommendedName>
    <alternativeName>
        <fullName evidence="16">7,8-dihydro-8-oxoguanine-triphosphatase</fullName>
    </alternativeName>
    <alternativeName>
        <fullName evidence="15">Mutator protein MutT</fullName>
    </alternativeName>
    <alternativeName>
        <fullName evidence="14">dGTP pyrophosphohydrolase</fullName>
    </alternativeName>
</protein>
<dbReference type="SUPFAM" id="SSF51391">
    <property type="entry name" value="Thiamin phosphate synthase"/>
    <property type="match status" value="1"/>
</dbReference>
<evidence type="ECO:0000256" key="3">
    <source>
        <dbReference type="ARBA" id="ARBA00022457"/>
    </source>
</evidence>
<dbReference type="CDD" id="cd03425">
    <property type="entry name" value="NUDIX_MutT_NudA_like"/>
    <property type="match status" value="1"/>
</dbReference>
<dbReference type="Gene3D" id="3.90.79.10">
    <property type="entry name" value="Nucleoside Triphosphate Pyrophosphohydrolase"/>
    <property type="match status" value="1"/>
</dbReference>
<evidence type="ECO:0000256" key="16">
    <source>
        <dbReference type="ARBA" id="ARBA00042798"/>
    </source>
</evidence>
<dbReference type="PROSITE" id="PS00893">
    <property type="entry name" value="NUDIX_BOX"/>
    <property type="match status" value="1"/>
</dbReference>
<evidence type="ECO:0000256" key="10">
    <source>
        <dbReference type="ARBA" id="ARBA00035861"/>
    </source>
</evidence>
<dbReference type="GO" id="GO:0016787">
    <property type="term" value="F:hydrolase activity"/>
    <property type="evidence" value="ECO:0007669"/>
    <property type="project" value="UniProtKB-KW"/>
</dbReference>
<dbReference type="PROSITE" id="PS51462">
    <property type="entry name" value="NUDIX"/>
    <property type="match status" value="1"/>
</dbReference>
<comment type="caution">
    <text evidence="18">The sequence shown here is derived from an EMBL/GenBank/DDBJ whole genome shotgun (WGS) entry which is preliminary data.</text>
</comment>
<dbReference type="Proteomes" id="UP001556709">
    <property type="component" value="Unassembled WGS sequence"/>
</dbReference>
<dbReference type="InterPro" id="IPR000086">
    <property type="entry name" value="NUDIX_hydrolase_dom"/>
</dbReference>
<dbReference type="Pfam" id="PF02581">
    <property type="entry name" value="TMP-TENI"/>
    <property type="match status" value="1"/>
</dbReference>
<dbReference type="NCBIfam" id="NF006530">
    <property type="entry name" value="PRK08999.1"/>
    <property type="match status" value="1"/>
</dbReference>
<proteinExistence type="inferred from homology"/>
<keyword evidence="5" id="KW-0479">Metal-binding</keyword>
<keyword evidence="6" id="KW-0227">DNA damage</keyword>
<dbReference type="NCBIfam" id="TIGR00586">
    <property type="entry name" value="mutt"/>
    <property type="match status" value="1"/>
</dbReference>
<comment type="cofactor">
    <cofactor evidence="1">
        <name>Mg(2+)</name>
        <dbReference type="ChEBI" id="CHEBI:18420"/>
    </cofactor>
</comment>
<dbReference type="InterPro" id="IPR020084">
    <property type="entry name" value="NUDIX_hydrolase_CS"/>
</dbReference>
<evidence type="ECO:0000313" key="19">
    <source>
        <dbReference type="Proteomes" id="UP001556709"/>
    </source>
</evidence>
<evidence type="ECO:0000256" key="15">
    <source>
        <dbReference type="ARBA" id="ARBA00041979"/>
    </source>
</evidence>
<dbReference type="EC" id="3.6.1.55" evidence="12"/>
<keyword evidence="8" id="KW-0460">Magnesium</keyword>
<dbReference type="InterPro" id="IPR036206">
    <property type="entry name" value="ThiamineP_synth_sf"/>
</dbReference>
<name>A0ABV3TBM9_9GAMM</name>
<evidence type="ECO:0000259" key="17">
    <source>
        <dbReference type="PROSITE" id="PS51462"/>
    </source>
</evidence>
<keyword evidence="3" id="KW-0515">Mutator protein</keyword>
<dbReference type="InterPro" id="IPR020476">
    <property type="entry name" value="Nudix_hydrolase"/>
</dbReference>
<keyword evidence="19" id="KW-1185">Reference proteome</keyword>
<sequence length="317" mass="32954">MSGAGPVHVAVGVVQDGAGRIVIARRDAHRHQGGRWEFPGGKIEPGETPFTALQRELAEELGVTAEAASPLIRIPYDYGDRQVVLDVMRVTAYSGEPEGVEGQPLARVAIDSLDPVAFPAGNRAIITALRLPSTYIISPDCHDPDDWLAQLDRCLAGGTRLIQFRVRGESPGRDRLASEAVKRCHAGGAVMLVNGDATLAEASGADGVHLNARQLRDCNRQSLSGFTWIGASCHNGPELARAADLGADFAVLGPVAPTASHPGAAPLGWAAFADAVAAARLPVYALGGMGRADTETAITHGGQGAAGIRGFWPGLSG</sequence>
<evidence type="ECO:0000256" key="14">
    <source>
        <dbReference type="ARBA" id="ARBA00041592"/>
    </source>
</evidence>
<dbReference type="InterPro" id="IPR015797">
    <property type="entry name" value="NUDIX_hydrolase-like_dom_sf"/>
</dbReference>
<dbReference type="PANTHER" id="PTHR47707:SF1">
    <property type="entry name" value="NUDIX HYDROLASE FAMILY PROTEIN"/>
    <property type="match status" value="1"/>
</dbReference>
<comment type="similarity">
    <text evidence="2">Belongs to the Nudix hydrolase family.</text>
</comment>
<comment type="catalytic activity">
    <reaction evidence="11">
        <text>8-oxo-GTP + H2O = 8-oxo-GMP + diphosphate + H(+)</text>
        <dbReference type="Rhea" id="RHEA:67616"/>
        <dbReference type="ChEBI" id="CHEBI:15377"/>
        <dbReference type="ChEBI" id="CHEBI:15378"/>
        <dbReference type="ChEBI" id="CHEBI:33019"/>
        <dbReference type="ChEBI" id="CHEBI:143553"/>
        <dbReference type="ChEBI" id="CHEBI:145694"/>
    </reaction>
</comment>
<gene>
    <name evidence="18" type="ORF">V6X73_02050</name>
</gene>
<evidence type="ECO:0000256" key="11">
    <source>
        <dbReference type="ARBA" id="ARBA00036904"/>
    </source>
</evidence>
<feature type="domain" description="Nudix hydrolase" evidence="17">
    <location>
        <begin position="6"/>
        <end position="131"/>
    </location>
</feature>
<dbReference type="InterPro" id="IPR029119">
    <property type="entry name" value="MutY_C"/>
</dbReference>
<dbReference type="SUPFAM" id="SSF55811">
    <property type="entry name" value="Nudix"/>
    <property type="match status" value="1"/>
</dbReference>
<dbReference type="InterPro" id="IPR003561">
    <property type="entry name" value="Mutator_MutT"/>
</dbReference>
<organism evidence="18 19">
    <name type="scientific">Spiribacter pallidus</name>
    <dbReference type="NCBI Taxonomy" id="1987936"/>
    <lineage>
        <taxon>Bacteria</taxon>
        <taxon>Pseudomonadati</taxon>
        <taxon>Pseudomonadota</taxon>
        <taxon>Gammaproteobacteria</taxon>
        <taxon>Chromatiales</taxon>
        <taxon>Ectothiorhodospiraceae</taxon>
        <taxon>Spiribacter</taxon>
    </lineage>
</organism>
<evidence type="ECO:0000256" key="9">
    <source>
        <dbReference type="ARBA" id="ARBA00023204"/>
    </source>
</evidence>
<evidence type="ECO:0000256" key="13">
    <source>
        <dbReference type="ARBA" id="ARBA00040794"/>
    </source>
</evidence>
<dbReference type="PANTHER" id="PTHR47707">
    <property type="entry name" value="8-OXO-DGTP DIPHOSPHATASE"/>
    <property type="match status" value="1"/>
</dbReference>
<dbReference type="PRINTS" id="PR00502">
    <property type="entry name" value="NUDIXFAMILY"/>
</dbReference>
<dbReference type="InterPro" id="IPR022998">
    <property type="entry name" value="ThiamineP_synth_TenI"/>
</dbReference>
<dbReference type="RefSeq" id="WP_367957979.1">
    <property type="nucleotide sequence ID" value="NZ_JBAKFK010000001.1"/>
</dbReference>
<evidence type="ECO:0000256" key="12">
    <source>
        <dbReference type="ARBA" id="ARBA00038905"/>
    </source>
</evidence>
<evidence type="ECO:0000256" key="8">
    <source>
        <dbReference type="ARBA" id="ARBA00022842"/>
    </source>
</evidence>